<keyword evidence="3 5" id="KW-1133">Transmembrane helix</keyword>
<evidence type="ECO:0000256" key="3">
    <source>
        <dbReference type="ARBA" id="ARBA00022989"/>
    </source>
</evidence>
<feature type="transmembrane region" description="Helical" evidence="5">
    <location>
        <begin position="32"/>
        <end position="53"/>
    </location>
</feature>
<evidence type="ECO:0000256" key="1">
    <source>
        <dbReference type="ARBA" id="ARBA00004127"/>
    </source>
</evidence>
<dbReference type="Pfam" id="PF06803">
    <property type="entry name" value="DUF1232"/>
    <property type="match status" value="1"/>
</dbReference>
<evidence type="ECO:0000256" key="4">
    <source>
        <dbReference type="ARBA" id="ARBA00023136"/>
    </source>
</evidence>
<evidence type="ECO:0000259" key="6">
    <source>
        <dbReference type="Pfam" id="PF06803"/>
    </source>
</evidence>
<name>A0ABW2SF54_9BURK</name>
<dbReference type="RefSeq" id="WP_382202780.1">
    <property type="nucleotide sequence ID" value="NZ_JBHTBZ010000052.1"/>
</dbReference>
<comment type="subcellular location">
    <subcellularLocation>
        <location evidence="1">Endomembrane system</location>
        <topology evidence="1">Multi-pass membrane protein</topology>
    </subcellularLocation>
</comment>
<proteinExistence type="predicted"/>
<dbReference type="EMBL" id="JBHTBZ010000052">
    <property type="protein sequence ID" value="MFC7462074.1"/>
    <property type="molecule type" value="Genomic_DNA"/>
</dbReference>
<sequence length="129" mass="14548">MGITDRIKTWVRRIKRDAVTLWFAYRDPRTPLAVKALCAFVVAYALSPIDLIPDFIPVLGYVDDALLLPALIWLAVKLLPPVVIEDSRAKANDWMARHGRKPTSRIGGALIVALWMAALLGAWVWWSDR</sequence>
<feature type="domain" description="DUF1232" evidence="6">
    <location>
        <begin position="34"/>
        <end position="69"/>
    </location>
</feature>
<accession>A0ABW2SF54</accession>
<feature type="transmembrane region" description="Helical" evidence="5">
    <location>
        <begin position="105"/>
        <end position="126"/>
    </location>
</feature>
<gene>
    <name evidence="7" type="ORF">ACFQU0_16720</name>
</gene>
<evidence type="ECO:0000256" key="2">
    <source>
        <dbReference type="ARBA" id="ARBA00022692"/>
    </source>
</evidence>
<reference evidence="8" key="1">
    <citation type="journal article" date="2019" name="Int. J. Syst. Evol. Microbiol.">
        <title>The Global Catalogue of Microorganisms (GCM) 10K type strain sequencing project: providing services to taxonomists for standard genome sequencing and annotation.</title>
        <authorList>
            <consortium name="The Broad Institute Genomics Platform"/>
            <consortium name="The Broad Institute Genome Sequencing Center for Infectious Disease"/>
            <person name="Wu L."/>
            <person name="Ma J."/>
        </authorList>
    </citation>
    <scope>NUCLEOTIDE SEQUENCE [LARGE SCALE GENOMIC DNA]</scope>
    <source>
        <strain evidence="8">CCUG 53903</strain>
    </source>
</reference>
<keyword evidence="4 5" id="KW-0472">Membrane</keyword>
<feature type="transmembrane region" description="Helical" evidence="5">
    <location>
        <begin position="65"/>
        <end position="84"/>
    </location>
</feature>
<comment type="caution">
    <text evidence="7">The sequence shown here is derived from an EMBL/GenBank/DDBJ whole genome shotgun (WGS) entry which is preliminary data.</text>
</comment>
<organism evidence="7 8">
    <name type="scientific">Hydrogenophaga defluvii</name>
    <dbReference type="NCBI Taxonomy" id="249410"/>
    <lineage>
        <taxon>Bacteria</taxon>
        <taxon>Pseudomonadati</taxon>
        <taxon>Pseudomonadota</taxon>
        <taxon>Betaproteobacteria</taxon>
        <taxon>Burkholderiales</taxon>
        <taxon>Comamonadaceae</taxon>
        <taxon>Hydrogenophaga</taxon>
    </lineage>
</organism>
<evidence type="ECO:0000256" key="5">
    <source>
        <dbReference type="SAM" id="Phobius"/>
    </source>
</evidence>
<keyword evidence="2 5" id="KW-0812">Transmembrane</keyword>
<keyword evidence="8" id="KW-1185">Reference proteome</keyword>
<evidence type="ECO:0000313" key="8">
    <source>
        <dbReference type="Proteomes" id="UP001596457"/>
    </source>
</evidence>
<protein>
    <submittedName>
        <fullName evidence="7">YkvA family protein</fullName>
    </submittedName>
</protein>
<evidence type="ECO:0000313" key="7">
    <source>
        <dbReference type="EMBL" id="MFC7462074.1"/>
    </source>
</evidence>
<dbReference type="InterPro" id="IPR010652">
    <property type="entry name" value="DUF1232"/>
</dbReference>
<dbReference type="Proteomes" id="UP001596457">
    <property type="component" value="Unassembled WGS sequence"/>
</dbReference>